<reference evidence="3" key="1">
    <citation type="submission" date="2015-02" db="EMBL/GenBank/DDBJ databases">
        <title>Genome Assembly of Bacillaceae bacterium MTCC 8252.</title>
        <authorList>
            <person name="Verma A."/>
            <person name="Khatri I."/>
            <person name="Mual P."/>
            <person name="Subramanian S."/>
            <person name="Krishnamurthi S."/>
        </authorList>
    </citation>
    <scope>NUCLEOTIDE SEQUENCE [LARGE SCALE GENOMIC DNA]</scope>
    <source>
        <strain evidence="3">MTCC 8252</strain>
    </source>
</reference>
<keyword evidence="4" id="KW-1185">Reference proteome</keyword>
<dbReference type="Pfam" id="PF04892">
    <property type="entry name" value="VanZ"/>
    <property type="match status" value="1"/>
</dbReference>
<accession>A0A0F5I699</accession>
<name>A0A0F5HU53_BACTR</name>
<dbReference type="NCBIfam" id="NF037970">
    <property type="entry name" value="vanZ_1"/>
    <property type="match status" value="1"/>
</dbReference>
<dbReference type="AlphaFoldDB" id="A0A0F5HU53"/>
<evidence type="ECO:0000313" key="4">
    <source>
        <dbReference type="Proteomes" id="UP000031563"/>
    </source>
</evidence>
<dbReference type="InterPro" id="IPR006976">
    <property type="entry name" value="VanZ-like"/>
</dbReference>
<feature type="transmembrane region" description="Helical" evidence="1">
    <location>
        <begin position="22"/>
        <end position="40"/>
    </location>
</feature>
<sequence length="119" mass="13626">MPDNAVIELPERSIDRFFKESLHLIEFAILYILIINAFLVNGRLTKGAHLTAALIACFYGFVDEIHQAFVPSRSATAIDAVKDVIGVLVCYYIVQASYFTHPRRRVGQWMEHFATWIRP</sequence>
<keyword evidence="1" id="KW-0472">Membrane</keyword>
<gene>
    <name evidence="3" type="ORF">QY95_01056</name>
</gene>
<keyword evidence="1" id="KW-0812">Transmembrane</keyword>
<proteinExistence type="predicted"/>
<protein>
    <recommendedName>
        <fullName evidence="2">VanZ-like domain-containing protein</fullName>
    </recommendedName>
</protein>
<dbReference type="EMBL" id="JWIR02000025">
    <property type="protein sequence ID" value="KKB40993.1"/>
    <property type="molecule type" value="Genomic_DNA"/>
</dbReference>
<accession>A0A0F5HU53</accession>
<dbReference type="Proteomes" id="UP000031563">
    <property type="component" value="Unassembled WGS sequence"/>
</dbReference>
<feature type="domain" description="VanZ-like" evidence="2">
    <location>
        <begin position="18"/>
        <end position="94"/>
    </location>
</feature>
<comment type="caution">
    <text evidence="3">The sequence shown here is derived from an EMBL/GenBank/DDBJ whole genome shotgun (WGS) entry which is preliminary data.</text>
</comment>
<evidence type="ECO:0000256" key="1">
    <source>
        <dbReference type="SAM" id="Phobius"/>
    </source>
</evidence>
<organism evidence="3 4">
    <name type="scientific">Bacillus thermotolerans</name>
    <name type="common">Quasibacillus thermotolerans</name>
    <dbReference type="NCBI Taxonomy" id="1221996"/>
    <lineage>
        <taxon>Bacteria</taxon>
        <taxon>Bacillati</taxon>
        <taxon>Bacillota</taxon>
        <taxon>Bacilli</taxon>
        <taxon>Bacillales</taxon>
        <taxon>Bacillaceae</taxon>
        <taxon>Bacillus</taxon>
    </lineage>
</organism>
<evidence type="ECO:0000259" key="2">
    <source>
        <dbReference type="Pfam" id="PF04892"/>
    </source>
</evidence>
<keyword evidence="1" id="KW-1133">Transmembrane helix</keyword>
<evidence type="ECO:0000313" key="3">
    <source>
        <dbReference type="EMBL" id="KKB40993.1"/>
    </source>
</evidence>